<keyword evidence="2" id="KW-1185">Reference proteome</keyword>
<organism evidence="1 2">
    <name type="scientific">Phytophthora fragariaefolia</name>
    <dbReference type="NCBI Taxonomy" id="1490495"/>
    <lineage>
        <taxon>Eukaryota</taxon>
        <taxon>Sar</taxon>
        <taxon>Stramenopiles</taxon>
        <taxon>Oomycota</taxon>
        <taxon>Peronosporomycetes</taxon>
        <taxon>Peronosporales</taxon>
        <taxon>Peronosporaceae</taxon>
        <taxon>Phytophthora</taxon>
    </lineage>
</organism>
<comment type="caution">
    <text evidence="1">The sequence shown here is derived from an EMBL/GenBank/DDBJ whole genome shotgun (WGS) entry which is preliminary data.</text>
</comment>
<dbReference type="AlphaFoldDB" id="A0A9W6XD88"/>
<reference evidence="1" key="1">
    <citation type="submission" date="2023-04" db="EMBL/GenBank/DDBJ databases">
        <title>Phytophthora fragariaefolia NBRC 109709.</title>
        <authorList>
            <person name="Ichikawa N."/>
            <person name="Sato H."/>
            <person name="Tonouchi N."/>
        </authorList>
    </citation>
    <scope>NUCLEOTIDE SEQUENCE</scope>
    <source>
        <strain evidence="1">NBRC 109709</strain>
    </source>
</reference>
<protein>
    <submittedName>
        <fullName evidence="1">Unnamed protein product</fullName>
    </submittedName>
</protein>
<dbReference type="EMBL" id="BSXT01000919">
    <property type="protein sequence ID" value="GMF36218.1"/>
    <property type="molecule type" value="Genomic_DNA"/>
</dbReference>
<evidence type="ECO:0000313" key="1">
    <source>
        <dbReference type="EMBL" id="GMF36218.1"/>
    </source>
</evidence>
<accession>A0A9W6XD88</accession>
<evidence type="ECO:0000313" key="2">
    <source>
        <dbReference type="Proteomes" id="UP001165121"/>
    </source>
</evidence>
<gene>
    <name evidence="1" type="ORF">Pfra01_000981600</name>
</gene>
<sequence length="189" mass="19933">MGIAIATTAGRVHLRVAGYADDTAIYLNGPAELTVALLAVDIFGAGSGIILNRAKTVAILFNPAFTLPGHGPVKYGYYQLISIADILASKLGRDEIPPKAGNLRRPNYSSGFDWQVTELSRWNTGLGLVDDSLPQHLDWAGGQCVADVSFLTGSPSASLRSQIRKTHWATDTGVDFLPGTSLPAPVGTG</sequence>
<proteinExistence type="predicted"/>
<name>A0A9W6XD88_9STRA</name>
<dbReference type="Proteomes" id="UP001165121">
    <property type="component" value="Unassembled WGS sequence"/>
</dbReference>